<protein>
    <submittedName>
        <fullName evidence="2">Uncharacterized protein</fullName>
    </submittedName>
</protein>
<evidence type="ECO:0000313" key="2">
    <source>
        <dbReference type="EMBL" id="GLI30963.1"/>
    </source>
</evidence>
<keyword evidence="1" id="KW-0812">Transmembrane</keyword>
<keyword evidence="1" id="KW-1133">Transmembrane helix</keyword>
<gene>
    <name evidence="2" type="ORF">BCONGLO52_18040</name>
</gene>
<comment type="caution">
    <text evidence="2">The sequence shown here is derived from an EMBL/GenBank/DDBJ whole genome shotgun (WGS) entry which is preliminary data.</text>
</comment>
<reference evidence="2" key="1">
    <citation type="submission" date="2022-12" db="EMBL/GenBank/DDBJ databases">
        <title>Reference genome sequencing for broad-spectrum identification of bacterial and archaeal isolates by mass spectrometry.</title>
        <authorList>
            <person name="Sekiguchi Y."/>
            <person name="Tourlousse D.M."/>
        </authorList>
    </citation>
    <scope>NUCLEOTIDE SEQUENCE</scope>
    <source>
        <strain evidence="2">5-2</strain>
    </source>
</reference>
<dbReference type="EMBL" id="BSDQ01000001">
    <property type="protein sequence ID" value="GLI30963.1"/>
    <property type="molecule type" value="Genomic_DNA"/>
</dbReference>
<keyword evidence="1" id="KW-0472">Membrane</keyword>
<evidence type="ECO:0000256" key="1">
    <source>
        <dbReference type="SAM" id="Phobius"/>
    </source>
</evidence>
<feature type="transmembrane region" description="Helical" evidence="1">
    <location>
        <begin position="35"/>
        <end position="55"/>
    </location>
</feature>
<accession>A0ABQ5RGE1</accession>
<feature type="transmembrane region" description="Helical" evidence="1">
    <location>
        <begin position="12"/>
        <end position="29"/>
    </location>
</feature>
<keyword evidence="3" id="KW-1185">Reference proteome</keyword>
<proteinExistence type="predicted"/>
<sequence>MPRKRRPFDATWLPFGMIIGFALSIGILLPLTGSVLITAGAGLLLGAALGIVLGLRP</sequence>
<dbReference type="Proteomes" id="UP001144451">
    <property type="component" value="Unassembled WGS sequence"/>
</dbReference>
<evidence type="ECO:0000313" key="3">
    <source>
        <dbReference type="Proteomes" id="UP001144451"/>
    </source>
</evidence>
<organism evidence="2 3">
    <name type="scientific">Brachybacterium conglomeratum</name>
    <dbReference type="NCBI Taxonomy" id="47846"/>
    <lineage>
        <taxon>Bacteria</taxon>
        <taxon>Bacillati</taxon>
        <taxon>Actinomycetota</taxon>
        <taxon>Actinomycetes</taxon>
        <taxon>Micrococcales</taxon>
        <taxon>Dermabacteraceae</taxon>
        <taxon>Brachybacterium</taxon>
    </lineage>
</organism>
<name>A0ABQ5RGE1_9MICO</name>